<gene>
    <name evidence="1" type="ORF">BDP27DRAFT_1424058</name>
</gene>
<dbReference type="AlphaFoldDB" id="A0A9P5PIF0"/>
<organism evidence="1 2">
    <name type="scientific">Rhodocollybia butyracea</name>
    <dbReference type="NCBI Taxonomy" id="206335"/>
    <lineage>
        <taxon>Eukaryota</taxon>
        <taxon>Fungi</taxon>
        <taxon>Dikarya</taxon>
        <taxon>Basidiomycota</taxon>
        <taxon>Agaricomycotina</taxon>
        <taxon>Agaricomycetes</taxon>
        <taxon>Agaricomycetidae</taxon>
        <taxon>Agaricales</taxon>
        <taxon>Marasmiineae</taxon>
        <taxon>Omphalotaceae</taxon>
        <taxon>Rhodocollybia</taxon>
    </lineage>
</organism>
<keyword evidence="2" id="KW-1185">Reference proteome</keyword>
<proteinExistence type="predicted"/>
<sequence length="203" mass="23219">MFIDLQQNNIESTNQSIDRNEGILKPVITDALNNTIKLLKTRDSAFFQAHLTTSHCPFFRESGRIMETHLERLKKVPLPIRELQRGLVELQRAYLHVHVALDYYWKVVDSVNTTDLLVPKPLSLDDRKMGAFVYMDADAQLLFTAGYPVYYVCDQREFGCQIIREVVELVMPVPPLVVTEPSQPAYSVICTSQARSDKKFSAI</sequence>
<evidence type="ECO:0000313" key="1">
    <source>
        <dbReference type="EMBL" id="KAF9066269.1"/>
    </source>
</evidence>
<reference evidence="1" key="1">
    <citation type="submission" date="2020-11" db="EMBL/GenBank/DDBJ databases">
        <authorList>
            <consortium name="DOE Joint Genome Institute"/>
            <person name="Ahrendt S."/>
            <person name="Riley R."/>
            <person name="Andreopoulos W."/>
            <person name="Labutti K."/>
            <person name="Pangilinan J."/>
            <person name="Ruiz-Duenas F.J."/>
            <person name="Barrasa J.M."/>
            <person name="Sanchez-Garcia M."/>
            <person name="Camarero S."/>
            <person name="Miyauchi S."/>
            <person name="Serrano A."/>
            <person name="Linde D."/>
            <person name="Babiker R."/>
            <person name="Drula E."/>
            <person name="Ayuso-Fernandez I."/>
            <person name="Pacheco R."/>
            <person name="Padilla G."/>
            <person name="Ferreira P."/>
            <person name="Barriuso J."/>
            <person name="Kellner H."/>
            <person name="Castanera R."/>
            <person name="Alfaro M."/>
            <person name="Ramirez L."/>
            <person name="Pisabarro A.G."/>
            <person name="Kuo A."/>
            <person name="Tritt A."/>
            <person name="Lipzen A."/>
            <person name="He G."/>
            <person name="Yan M."/>
            <person name="Ng V."/>
            <person name="Cullen D."/>
            <person name="Martin F."/>
            <person name="Rosso M.-N."/>
            <person name="Henrissat B."/>
            <person name="Hibbett D."/>
            <person name="Martinez A.T."/>
            <person name="Grigoriev I.V."/>
        </authorList>
    </citation>
    <scope>NUCLEOTIDE SEQUENCE</scope>
    <source>
        <strain evidence="1">AH 40177</strain>
    </source>
</reference>
<evidence type="ECO:0000313" key="2">
    <source>
        <dbReference type="Proteomes" id="UP000772434"/>
    </source>
</evidence>
<dbReference type="EMBL" id="JADNRY010000090">
    <property type="protein sequence ID" value="KAF9066269.1"/>
    <property type="molecule type" value="Genomic_DNA"/>
</dbReference>
<dbReference type="OrthoDB" id="2634326at2759"/>
<comment type="caution">
    <text evidence="1">The sequence shown here is derived from an EMBL/GenBank/DDBJ whole genome shotgun (WGS) entry which is preliminary data.</text>
</comment>
<name>A0A9P5PIF0_9AGAR</name>
<dbReference type="Proteomes" id="UP000772434">
    <property type="component" value="Unassembled WGS sequence"/>
</dbReference>
<accession>A0A9P5PIF0</accession>
<protein>
    <submittedName>
        <fullName evidence="1">Uncharacterized protein</fullName>
    </submittedName>
</protein>